<proteinExistence type="predicted"/>
<gene>
    <name evidence="1" type="ORF">LOY88_004793</name>
</gene>
<accession>A0ACB8UTC5</accession>
<reference evidence="1" key="1">
    <citation type="journal article" date="2022" name="bioRxiv">
        <title>Population genetic analysis of Ophidiomyces ophidiicola, the causative agent of snake fungal disease, indicates recent introductions to the USA.</title>
        <authorList>
            <person name="Ladner J.T."/>
            <person name="Palmer J.M."/>
            <person name="Ettinger C.L."/>
            <person name="Stajich J.E."/>
            <person name="Farrell T.M."/>
            <person name="Glorioso B.M."/>
            <person name="Lawson B."/>
            <person name="Price S.J."/>
            <person name="Stengle A.G."/>
            <person name="Grear D.A."/>
            <person name="Lorch J.M."/>
        </authorList>
    </citation>
    <scope>NUCLEOTIDE SEQUENCE</scope>
    <source>
        <strain evidence="1">NWHC 24266-5</strain>
    </source>
</reference>
<dbReference type="EMBL" id="JALBCA010000077">
    <property type="protein sequence ID" value="KAI2384190.1"/>
    <property type="molecule type" value="Genomic_DNA"/>
</dbReference>
<evidence type="ECO:0000313" key="1">
    <source>
        <dbReference type="EMBL" id="KAI2384190.1"/>
    </source>
</evidence>
<organism evidence="1">
    <name type="scientific">Ophidiomyces ophidiicola</name>
    <dbReference type="NCBI Taxonomy" id="1387563"/>
    <lineage>
        <taxon>Eukaryota</taxon>
        <taxon>Fungi</taxon>
        <taxon>Dikarya</taxon>
        <taxon>Ascomycota</taxon>
        <taxon>Pezizomycotina</taxon>
        <taxon>Eurotiomycetes</taxon>
        <taxon>Eurotiomycetidae</taxon>
        <taxon>Onygenales</taxon>
        <taxon>Onygenaceae</taxon>
        <taxon>Ophidiomyces</taxon>
    </lineage>
</organism>
<protein>
    <submittedName>
        <fullName evidence="1">Uncharacterized protein</fullName>
    </submittedName>
</protein>
<sequence length="221" mass="22541">MIENGNITFEQPASSSATEKLSGDVERGLNNAVRLAELPAISAYSSFTAVDKASAVEDFSVRGRCVQYFEEEVDTKHTEVVLLVCSFISGVVDSAAFNAWGSFASMQTAPVGEIIDCDRDVHGISAVLYVYVALAGAAATVNTAGIIWAADGGSAGEQRAGADRCGRLEPSGVTARDRLAIDGAHHATGAAGGGSDRDVAHGAGGGDPNGGAHNGTRGLVD</sequence>
<name>A0ACB8UTC5_9EURO</name>
<comment type="caution">
    <text evidence="1">The sequence shown here is derived from an EMBL/GenBank/DDBJ whole genome shotgun (WGS) entry which is preliminary data.</text>
</comment>